<evidence type="ECO:0000313" key="6">
    <source>
        <dbReference type="EMBL" id="AXV66293.1"/>
    </source>
</evidence>
<name>A0AAD0WDC8_9GAMM</name>
<dbReference type="GO" id="GO:0046872">
    <property type="term" value="F:metal ion binding"/>
    <property type="evidence" value="ECO:0007669"/>
    <property type="project" value="UniProtKB-KW"/>
</dbReference>
<dbReference type="Proteomes" id="UP000264605">
    <property type="component" value="Chromosome"/>
</dbReference>
<keyword evidence="3" id="KW-0479">Metal-binding</keyword>
<evidence type="ECO:0000256" key="4">
    <source>
        <dbReference type="ARBA" id="ARBA00023004"/>
    </source>
</evidence>
<dbReference type="RefSeq" id="WP_051501920.1">
    <property type="nucleotide sequence ID" value="NZ_CP032090.1"/>
</dbReference>
<comment type="subcellular location">
    <subcellularLocation>
        <location evidence="1">Cytoplasm</location>
    </subcellularLocation>
</comment>
<evidence type="ECO:0000313" key="7">
    <source>
        <dbReference type="EMBL" id="SFU00580.1"/>
    </source>
</evidence>
<gene>
    <name evidence="6" type="ORF">D0907_13905</name>
    <name evidence="7" type="ORF">SAMN04487854_1255</name>
</gene>
<proteinExistence type="predicted"/>
<dbReference type="EMBL" id="FPAZ01000025">
    <property type="protein sequence ID" value="SFU00580.1"/>
    <property type="molecule type" value="Genomic_DNA"/>
</dbReference>
<accession>A0AAD0WDC8</accession>
<feature type="domain" description="Hemerythrin-like" evidence="5">
    <location>
        <begin position="57"/>
        <end position="191"/>
    </location>
</feature>
<dbReference type="Gene3D" id="1.20.120.520">
    <property type="entry name" value="nmb1532 protein domain like"/>
    <property type="match status" value="1"/>
</dbReference>
<dbReference type="PANTHER" id="PTHR36438:SF1">
    <property type="entry name" value="IRON-SULFUR CLUSTER REPAIR PROTEIN YTFE"/>
    <property type="match status" value="1"/>
</dbReference>
<keyword evidence="2" id="KW-0963">Cytoplasm</keyword>
<keyword evidence="4" id="KW-0408">Iron</keyword>
<dbReference type="InterPro" id="IPR019903">
    <property type="entry name" value="RIC_family"/>
</dbReference>
<dbReference type="KEGG" id="pdj:D0907_13905"/>
<dbReference type="GeneID" id="99506567"/>
<dbReference type="InterPro" id="IPR012312">
    <property type="entry name" value="Hemerythrin-like"/>
</dbReference>
<dbReference type="AlphaFoldDB" id="A0AAD0WDC8"/>
<evidence type="ECO:0000256" key="3">
    <source>
        <dbReference type="ARBA" id="ARBA00022723"/>
    </source>
</evidence>
<dbReference type="Pfam" id="PF01814">
    <property type="entry name" value="Hemerythrin"/>
    <property type="match status" value="1"/>
</dbReference>
<evidence type="ECO:0000256" key="2">
    <source>
        <dbReference type="ARBA" id="ARBA00022490"/>
    </source>
</evidence>
<reference evidence="7 8" key="1">
    <citation type="submission" date="2016-10" db="EMBL/GenBank/DDBJ databases">
        <authorList>
            <person name="Varghese N."/>
            <person name="Submissions S."/>
        </authorList>
    </citation>
    <scope>NUCLEOTIDE SEQUENCE [LARGE SCALE GENOMIC DNA]</scope>
    <source>
        <strain evidence="7 8">CGMCC 1.8499</strain>
    </source>
</reference>
<reference evidence="6 9" key="2">
    <citation type="submission" date="2018-08" db="EMBL/GenBank/DDBJ databases">
        <title>Draft genome sequence of Pseudoalteromonas donghaensis HJ51.</title>
        <authorList>
            <person name="Oh J."/>
            <person name="Roh D."/>
        </authorList>
    </citation>
    <scope>NUCLEOTIDE SEQUENCE [LARGE SCALE GENOMIC DNA]</scope>
    <source>
        <strain evidence="6 9">HJ51</strain>
    </source>
</reference>
<dbReference type="PANTHER" id="PTHR36438">
    <property type="entry name" value="IRON-SULFUR CLUSTER REPAIR PROTEIN YTFE"/>
    <property type="match status" value="1"/>
</dbReference>
<protein>
    <submittedName>
        <fullName evidence="7">Regulator of cell morphogenesis and NO signaling</fullName>
    </submittedName>
</protein>
<evidence type="ECO:0000313" key="9">
    <source>
        <dbReference type="Proteomes" id="UP000264605"/>
    </source>
</evidence>
<dbReference type="Proteomes" id="UP000183805">
    <property type="component" value="Unassembled WGS sequence"/>
</dbReference>
<evidence type="ECO:0000256" key="1">
    <source>
        <dbReference type="ARBA" id="ARBA00004496"/>
    </source>
</evidence>
<evidence type="ECO:0000313" key="8">
    <source>
        <dbReference type="Proteomes" id="UP000183805"/>
    </source>
</evidence>
<dbReference type="EMBL" id="CP032090">
    <property type="protein sequence ID" value="AXV66293.1"/>
    <property type="molecule type" value="Genomic_DNA"/>
</dbReference>
<keyword evidence="8" id="KW-1185">Reference proteome</keyword>
<evidence type="ECO:0000259" key="5">
    <source>
        <dbReference type="Pfam" id="PF01814"/>
    </source>
</evidence>
<sequence>MSARTETSNDIASESANAIDLVNEDNSTTKQHTHIGQAISGSNINWEAQSPIKLIAHIIDNFHEKHRMQFQQLIQLTKAVKLKNTDHCDYPHHLESHLSQMKYELEEHMMKEEAILFPMIMKGYYPSGPISVMEAEHLEHEKALEKLTTLTNKFTPPHDADEDWQRLYAKIHELYNDLNEHIHLENNILFMQG</sequence>
<dbReference type="GO" id="GO:0005737">
    <property type="term" value="C:cytoplasm"/>
    <property type="evidence" value="ECO:0007669"/>
    <property type="project" value="UniProtKB-SubCell"/>
</dbReference>
<organism evidence="6 9">
    <name type="scientific">Pseudoalteromonas lipolytica</name>
    <dbReference type="NCBI Taxonomy" id="570156"/>
    <lineage>
        <taxon>Bacteria</taxon>
        <taxon>Pseudomonadati</taxon>
        <taxon>Pseudomonadota</taxon>
        <taxon>Gammaproteobacteria</taxon>
        <taxon>Alteromonadales</taxon>
        <taxon>Pseudoalteromonadaceae</taxon>
        <taxon>Pseudoalteromonas</taxon>
    </lineage>
</organism>